<dbReference type="EMBL" id="LAXI01000006">
    <property type="protein sequence ID" value="KRS17797.1"/>
    <property type="molecule type" value="Genomic_DNA"/>
</dbReference>
<sequence>MTKFVVLSKTNPHLPHDSVELQSPPPEDALNDDVAQRNAERYISQLIRGEDRSQADKPVETRQNPRLEGTTPKKPAAAHPEVKAAPKQAPQPKGVQALPPLEPQEEIDEETRLRAAFSAEDEPEVEEPRKGLFSRLRARHVTTAGLVMVAFFWPVYLGAAFLVLAWFAVLAIHTLRYLVTAGHWYRFARKHPMTAERVRRVADRAALKLDVVLDFLPDSLADSLALPDMSQPVAKARQAPRHGGMRTS</sequence>
<organism evidence="2 4">
    <name type="scientific">Roseovarius indicus</name>
    <dbReference type="NCBI Taxonomy" id="540747"/>
    <lineage>
        <taxon>Bacteria</taxon>
        <taxon>Pseudomonadati</taxon>
        <taxon>Pseudomonadota</taxon>
        <taxon>Alphaproteobacteria</taxon>
        <taxon>Rhodobacterales</taxon>
        <taxon>Roseobacteraceae</taxon>
        <taxon>Roseovarius</taxon>
    </lineage>
</organism>
<evidence type="ECO:0000313" key="2">
    <source>
        <dbReference type="EMBL" id="KRS17797.1"/>
    </source>
</evidence>
<name>A0A0T5P9L0_9RHOB</name>
<accession>A0A0T5P9L0</accession>
<dbReference type="Proteomes" id="UP000051401">
    <property type="component" value="Unassembled WGS sequence"/>
</dbReference>
<keyword evidence="4" id="KW-1185">Reference proteome</keyword>
<dbReference type="Proteomes" id="UP000325785">
    <property type="component" value="Chromosome"/>
</dbReference>
<evidence type="ECO:0000313" key="5">
    <source>
        <dbReference type="Proteomes" id="UP000325785"/>
    </source>
</evidence>
<feature type="compositionally biased region" description="Basic and acidic residues" evidence="1">
    <location>
        <begin position="48"/>
        <end position="65"/>
    </location>
</feature>
<reference evidence="2 4" key="1">
    <citation type="submission" date="2015-04" db="EMBL/GenBank/DDBJ databases">
        <title>The draft genome sequence of Roseovarius indicus B108T.</title>
        <authorList>
            <person name="Li G."/>
            <person name="Lai Q."/>
            <person name="Shao Z."/>
            <person name="Yan P."/>
        </authorList>
    </citation>
    <scope>NUCLEOTIDE SEQUENCE [LARGE SCALE GENOMIC DNA]</scope>
    <source>
        <strain evidence="2 4">B108</strain>
    </source>
</reference>
<evidence type="ECO:0000313" key="3">
    <source>
        <dbReference type="EMBL" id="QEW24435.1"/>
    </source>
</evidence>
<feature type="region of interest" description="Disordered" evidence="1">
    <location>
        <begin position="1"/>
        <end position="104"/>
    </location>
</feature>
<dbReference type="OrthoDB" id="10010739at2"/>
<evidence type="ECO:0000313" key="4">
    <source>
        <dbReference type="Proteomes" id="UP000051401"/>
    </source>
</evidence>
<reference evidence="3 5" key="2">
    <citation type="submission" date="2018-08" db="EMBL/GenBank/DDBJ databases">
        <title>Genetic Globetrotter - A new plasmid hitch-hiking vast phylogenetic and geographic distances.</title>
        <authorList>
            <person name="Vollmers J."/>
            <person name="Petersen J."/>
        </authorList>
    </citation>
    <scope>NUCLEOTIDE SEQUENCE [LARGE SCALE GENOMIC DNA]</scope>
    <source>
        <strain evidence="3 5">DSM 26383</strain>
    </source>
</reference>
<gene>
    <name evidence="3" type="ORF">RIdsm_00214</name>
    <name evidence="2" type="ORF">XM52_12445</name>
</gene>
<dbReference type="PATRIC" id="fig|540747.5.peg.5468"/>
<dbReference type="AlphaFoldDB" id="A0A0T5P9L0"/>
<proteinExistence type="predicted"/>
<protein>
    <submittedName>
        <fullName evidence="2">Uncharacterized protein</fullName>
    </submittedName>
</protein>
<dbReference type="KEGG" id="rid:RIdsm_00214"/>
<evidence type="ECO:0000256" key="1">
    <source>
        <dbReference type="SAM" id="MobiDB-lite"/>
    </source>
</evidence>
<dbReference type="EMBL" id="CP031598">
    <property type="protein sequence ID" value="QEW24435.1"/>
    <property type="molecule type" value="Genomic_DNA"/>
</dbReference>
<dbReference type="RefSeq" id="WP_057816446.1">
    <property type="nucleotide sequence ID" value="NZ_CP031598.1"/>
</dbReference>